<dbReference type="RefSeq" id="WP_208152737.1">
    <property type="nucleotide sequence ID" value="NZ_JAGEVF010000002.1"/>
</dbReference>
<name>A0ABS3T2M1_9FLAO</name>
<accession>A0ABS3T2M1</accession>
<sequence>MKTIHTQAKHTEWLSAEDMHEASKLWLSELSFFKEEQFFLEDLIKSYTLQLIDKNRFEASKNVVDRLSQVVKQTEVLYNAVTKHEKELSIMVDGIDELEKEANYKKEHRNLIELIGEFKKRYQNVKAELFDMVKIALKETKLNKLIDKP</sequence>
<proteinExistence type="predicted"/>
<comment type="caution">
    <text evidence="1">The sequence shown here is derived from an EMBL/GenBank/DDBJ whole genome shotgun (WGS) entry which is preliminary data.</text>
</comment>
<gene>
    <name evidence="1" type="ORF">J4050_04410</name>
</gene>
<keyword evidence="2" id="KW-1185">Reference proteome</keyword>
<protein>
    <submittedName>
        <fullName evidence="1">Uncharacterized protein</fullName>
    </submittedName>
</protein>
<reference evidence="1 2" key="1">
    <citation type="submission" date="2021-03" db="EMBL/GenBank/DDBJ databases">
        <title>Winogradskyella sp. nov., isolated from costal sediment.</title>
        <authorList>
            <person name="Gao C."/>
        </authorList>
    </citation>
    <scope>NUCLEOTIDE SEQUENCE [LARGE SCALE GENOMIC DNA]</scope>
    <source>
        <strain evidence="1 2">DF17</strain>
    </source>
</reference>
<dbReference type="Proteomes" id="UP000676776">
    <property type="component" value="Unassembled WGS sequence"/>
</dbReference>
<organism evidence="1 2">
    <name type="scientific">Winogradskyella pelagia</name>
    <dbReference type="NCBI Taxonomy" id="2819984"/>
    <lineage>
        <taxon>Bacteria</taxon>
        <taxon>Pseudomonadati</taxon>
        <taxon>Bacteroidota</taxon>
        <taxon>Flavobacteriia</taxon>
        <taxon>Flavobacteriales</taxon>
        <taxon>Flavobacteriaceae</taxon>
        <taxon>Winogradskyella</taxon>
    </lineage>
</organism>
<evidence type="ECO:0000313" key="2">
    <source>
        <dbReference type="Proteomes" id="UP000676776"/>
    </source>
</evidence>
<dbReference type="EMBL" id="JAGEVF010000002">
    <property type="protein sequence ID" value="MBO3115975.1"/>
    <property type="molecule type" value="Genomic_DNA"/>
</dbReference>
<evidence type="ECO:0000313" key="1">
    <source>
        <dbReference type="EMBL" id="MBO3115975.1"/>
    </source>
</evidence>